<evidence type="ECO:0000313" key="1">
    <source>
        <dbReference type="EMBL" id="KAJ8669257.1"/>
    </source>
</evidence>
<gene>
    <name evidence="1" type="ORF">QAD02_000516</name>
</gene>
<reference evidence="1" key="1">
    <citation type="submission" date="2023-04" db="EMBL/GenBank/DDBJ databases">
        <title>A chromosome-level genome assembly of the parasitoid wasp Eretmocerus hayati.</title>
        <authorList>
            <person name="Zhong Y."/>
            <person name="Liu S."/>
            <person name="Liu Y."/>
        </authorList>
    </citation>
    <scope>NUCLEOTIDE SEQUENCE</scope>
    <source>
        <strain evidence="1">ZJU_SS_LIU_2023</strain>
    </source>
</reference>
<sequence>MASSGSDLSVPQEIGMAMQEEKQAPFVANEIEVGDQNRNEAMICNPPIQEPGNGPVPNAFPLPEPQHDLGPPPEGIQPEPSNPVNHPFFLTYPVDWASLLARAPPSEHRGLIYVKVKRPVHSNPGAFSCERLKVKITHWRPLVHVRETTTSDHRDAIIVTNRDISQGIARLLVLFIVISAGRLVTYLDSAAREHRSIDTKGILFASSAAKRDILPLFVRDVPMVTLGNAI</sequence>
<name>A0ACC2NDM4_9HYME</name>
<proteinExistence type="predicted"/>
<organism evidence="1 2">
    <name type="scientific">Eretmocerus hayati</name>
    <dbReference type="NCBI Taxonomy" id="131215"/>
    <lineage>
        <taxon>Eukaryota</taxon>
        <taxon>Metazoa</taxon>
        <taxon>Ecdysozoa</taxon>
        <taxon>Arthropoda</taxon>
        <taxon>Hexapoda</taxon>
        <taxon>Insecta</taxon>
        <taxon>Pterygota</taxon>
        <taxon>Neoptera</taxon>
        <taxon>Endopterygota</taxon>
        <taxon>Hymenoptera</taxon>
        <taxon>Apocrita</taxon>
        <taxon>Proctotrupomorpha</taxon>
        <taxon>Chalcidoidea</taxon>
        <taxon>Aphelinidae</taxon>
        <taxon>Aphelininae</taxon>
        <taxon>Eretmocerus</taxon>
    </lineage>
</organism>
<accession>A0ACC2NDM4</accession>
<protein>
    <submittedName>
        <fullName evidence="1">Uncharacterized protein</fullName>
    </submittedName>
</protein>
<evidence type="ECO:0000313" key="2">
    <source>
        <dbReference type="Proteomes" id="UP001239111"/>
    </source>
</evidence>
<dbReference type="EMBL" id="CM056743">
    <property type="protein sequence ID" value="KAJ8669257.1"/>
    <property type="molecule type" value="Genomic_DNA"/>
</dbReference>
<keyword evidence="2" id="KW-1185">Reference proteome</keyword>
<comment type="caution">
    <text evidence="1">The sequence shown here is derived from an EMBL/GenBank/DDBJ whole genome shotgun (WGS) entry which is preliminary data.</text>
</comment>
<dbReference type="Proteomes" id="UP001239111">
    <property type="component" value="Chromosome 3"/>
</dbReference>